<keyword evidence="2" id="KW-1185">Reference proteome</keyword>
<proteinExistence type="predicted"/>
<name>G4QFS6_GLANF</name>
<dbReference type="HOGENOM" id="CLU_3310427_0_0_6"/>
<gene>
    <name evidence="1" type="ordered locus">GNIT_0717</name>
</gene>
<accession>G4QFS6</accession>
<dbReference type="Proteomes" id="UP000009282">
    <property type="component" value="Chromosome"/>
</dbReference>
<protein>
    <submittedName>
        <fullName evidence="1">Uncharacterized protein</fullName>
    </submittedName>
</protein>
<dbReference type="EMBL" id="CP003060">
    <property type="protein sequence ID" value="AEP28861.1"/>
    <property type="molecule type" value="Genomic_DNA"/>
</dbReference>
<dbReference type="KEGG" id="gni:GNIT_0717"/>
<reference evidence="1 2" key="1">
    <citation type="journal article" date="2011" name="J. Bacteriol.">
        <title>Complete genome sequence of seawater bacterium Glaciecola nitratireducens FR1064T.</title>
        <authorList>
            <person name="Bian F."/>
            <person name="Qin Q.L."/>
            <person name="Xie B.B."/>
            <person name="Shu Y.L."/>
            <person name="Zhang X.Y."/>
            <person name="Yu Y."/>
            <person name="Chen B."/>
            <person name="Chen X.L."/>
            <person name="Zhou B.C."/>
            <person name="Zhang Y.Z."/>
        </authorList>
    </citation>
    <scope>NUCLEOTIDE SEQUENCE [LARGE SCALE GENOMIC DNA]</scope>
    <source>
        <strain evidence="2">JCM 12485 / KCTC 12276 / FR1064</strain>
    </source>
</reference>
<evidence type="ECO:0000313" key="1">
    <source>
        <dbReference type="EMBL" id="AEP28861.1"/>
    </source>
</evidence>
<dbReference type="AlphaFoldDB" id="G4QFS6"/>
<sequence>MKAHESARVIKKPAESFIKFPAGTLNAYDGLCWATIFAF</sequence>
<evidence type="ECO:0000313" key="2">
    <source>
        <dbReference type="Proteomes" id="UP000009282"/>
    </source>
</evidence>
<organism evidence="1 2">
    <name type="scientific">Glaciecola nitratireducens (strain JCM 12485 / KCTC 12276 / FR1064)</name>
    <dbReference type="NCBI Taxonomy" id="1085623"/>
    <lineage>
        <taxon>Bacteria</taxon>
        <taxon>Pseudomonadati</taxon>
        <taxon>Pseudomonadota</taxon>
        <taxon>Gammaproteobacteria</taxon>
        <taxon>Alteromonadales</taxon>
        <taxon>Alteromonadaceae</taxon>
        <taxon>Brumicola</taxon>
    </lineage>
</organism>